<keyword evidence="3 11" id="KW-0645">Protease</keyword>
<comment type="similarity">
    <text evidence="2 11">Belongs to the peptidase S8 family.</text>
</comment>
<evidence type="ECO:0000313" key="15">
    <source>
        <dbReference type="Proteomes" id="UP000591131"/>
    </source>
</evidence>
<dbReference type="GO" id="GO:0004659">
    <property type="term" value="F:prenyltransferase activity"/>
    <property type="evidence" value="ECO:0007669"/>
    <property type="project" value="InterPro"/>
</dbReference>
<keyword evidence="7 12" id="KW-1133">Transmembrane helix</keyword>
<dbReference type="GO" id="GO:0004252">
    <property type="term" value="F:serine-type endopeptidase activity"/>
    <property type="evidence" value="ECO:0007669"/>
    <property type="project" value="UniProtKB-UniRule"/>
</dbReference>
<keyword evidence="4 12" id="KW-0812">Transmembrane</keyword>
<proteinExistence type="inferred from homology"/>
<feature type="transmembrane region" description="Helical" evidence="12">
    <location>
        <begin position="613"/>
        <end position="632"/>
    </location>
</feature>
<comment type="subcellular location">
    <subcellularLocation>
        <location evidence="1">Membrane</location>
        <topology evidence="1">Multi-pass membrane protein</topology>
    </subcellularLocation>
</comment>
<dbReference type="AlphaFoldDB" id="A0A7J6MKD7"/>
<keyword evidence="15" id="KW-1185">Reference proteome</keyword>
<dbReference type="Proteomes" id="UP000591131">
    <property type="component" value="Unassembled WGS sequence"/>
</dbReference>
<feature type="transmembrane region" description="Helical" evidence="12">
    <location>
        <begin position="365"/>
        <end position="382"/>
    </location>
</feature>
<name>A0A7J6MKD7_PERCH</name>
<dbReference type="PANTHER" id="PTHR43806">
    <property type="entry name" value="PEPTIDASE S8"/>
    <property type="match status" value="1"/>
</dbReference>
<dbReference type="Gene3D" id="3.40.50.200">
    <property type="entry name" value="Peptidase S8/S53 domain"/>
    <property type="match status" value="1"/>
</dbReference>
<evidence type="ECO:0000256" key="9">
    <source>
        <dbReference type="ARBA" id="ARBA00023529"/>
    </source>
</evidence>
<dbReference type="InterPro" id="IPR050131">
    <property type="entry name" value="Peptidase_S8_subtilisin-like"/>
</dbReference>
<keyword evidence="5 11" id="KW-0378">Hydrolase</keyword>
<dbReference type="Pfam" id="PF00082">
    <property type="entry name" value="Peptidase_S8"/>
    <property type="match status" value="1"/>
</dbReference>
<sequence>MRIVSAFLLACQAAPQDVHGERTIASILSGGSVVDVNTIPDLLSQAGVQEDLRITSFLSSSRIKTLKFAQTQIVPTSTGSVSNADFCAYLHEAERHLPDLVVTCGKDINGEMTELDDSLHVNDPNTKFQTQLDRMRMGDVWGLIQQYPRKDVTVAVIDQGVDFTDPDMAPLKSTFNTSYGRVIDGGWNFIGDSSTLTVTPFYHGQRVSRVLAARGNNSAGMVGVAPDHVRLVSLQISGGLSELIEALEMAMDIGVDVISMSLRYHISHYSAERALLETVMLRAQERNILLVSAAGNDDEDAHDCYPCWYGGPNAMCVAALNNDPIYNLAGFSNFGDRVDIAAFGEDVYTGRGFSGLHEWSSGTSFATPMVSGAAAILLSLGVEPLMVKRILLADADRFQVAHKPLRPGGGALNILSSIKRAINSRFTFLRDVRLLPRGFSCSSIMCLVHGDIRDKSHDITYTAAPIPLKYIGLGNAVVFLCFGPLNVMHFVLSLTDSAQSSGKIPELLLFTLPVAMMVTVILSANNIRDMKCDWKAGCYTLEGMLGTKGSRMYRGYFGGLIIGAHLISVWVAIHYSCYGFLLTLAALPRSLWLINLVCFTPETDENFKFVDQASAHSLLIFGLSTALGISSVTQDAQVSIPGLLFSFVVLTFLYVVG</sequence>
<comment type="caution">
    <text evidence="14">The sequence shown here is derived from an EMBL/GenBank/DDBJ whole genome shotgun (WGS) entry which is preliminary data.</text>
</comment>
<evidence type="ECO:0000259" key="13">
    <source>
        <dbReference type="Pfam" id="PF00082"/>
    </source>
</evidence>
<dbReference type="GO" id="GO:0006508">
    <property type="term" value="P:proteolysis"/>
    <property type="evidence" value="ECO:0007669"/>
    <property type="project" value="UniProtKB-KW"/>
</dbReference>
<protein>
    <recommendedName>
        <fullName evidence="10">subtilisin</fullName>
        <ecNumber evidence="10">3.4.21.62</ecNumber>
    </recommendedName>
</protein>
<dbReference type="InterPro" id="IPR015500">
    <property type="entry name" value="Peptidase_S8_subtilisin-rel"/>
</dbReference>
<dbReference type="PROSITE" id="PS51892">
    <property type="entry name" value="SUBTILASE"/>
    <property type="match status" value="1"/>
</dbReference>
<evidence type="ECO:0000256" key="3">
    <source>
        <dbReference type="ARBA" id="ARBA00022670"/>
    </source>
</evidence>
<evidence type="ECO:0000256" key="7">
    <source>
        <dbReference type="ARBA" id="ARBA00022989"/>
    </source>
</evidence>
<keyword evidence="6 11" id="KW-0720">Serine protease</keyword>
<evidence type="ECO:0000256" key="12">
    <source>
        <dbReference type="SAM" id="Phobius"/>
    </source>
</evidence>
<organism evidence="14 15">
    <name type="scientific">Perkinsus chesapeaki</name>
    <name type="common">Clam parasite</name>
    <name type="synonym">Perkinsus andrewsi</name>
    <dbReference type="NCBI Taxonomy" id="330153"/>
    <lineage>
        <taxon>Eukaryota</taxon>
        <taxon>Sar</taxon>
        <taxon>Alveolata</taxon>
        <taxon>Perkinsozoa</taxon>
        <taxon>Perkinsea</taxon>
        <taxon>Perkinsida</taxon>
        <taxon>Perkinsidae</taxon>
        <taxon>Perkinsus</taxon>
    </lineage>
</organism>
<dbReference type="EC" id="3.4.21.62" evidence="10"/>
<gene>
    <name evidence="14" type="ORF">FOL47_000998</name>
</gene>
<dbReference type="PANTHER" id="PTHR43806:SF11">
    <property type="entry name" value="CEREVISIN-RELATED"/>
    <property type="match status" value="1"/>
</dbReference>
<evidence type="ECO:0000313" key="14">
    <source>
        <dbReference type="EMBL" id="KAF4672058.1"/>
    </source>
</evidence>
<evidence type="ECO:0000256" key="6">
    <source>
        <dbReference type="ARBA" id="ARBA00022825"/>
    </source>
</evidence>
<feature type="active site" description="Charge relay system" evidence="11">
    <location>
        <position position="364"/>
    </location>
</feature>
<evidence type="ECO:0000256" key="1">
    <source>
        <dbReference type="ARBA" id="ARBA00004141"/>
    </source>
</evidence>
<keyword evidence="8 12" id="KW-0472">Membrane</keyword>
<feature type="transmembrane region" description="Helical" evidence="12">
    <location>
        <begin position="507"/>
        <end position="525"/>
    </location>
</feature>
<comment type="catalytic activity">
    <reaction evidence="9">
        <text>Hydrolysis of proteins with broad specificity for peptide bonds, and a preference for a large uncharged residue in P1. Hydrolyzes peptide amides.</text>
        <dbReference type="EC" id="3.4.21.62"/>
    </reaction>
</comment>
<dbReference type="CDD" id="cd13962">
    <property type="entry name" value="PT_UbiA_UBIAD1"/>
    <property type="match status" value="1"/>
</dbReference>
<evidence type="ECO:0000256" key="5">
    <source>
        <dbReference type="ARBA" id="ARBA00022801"/>
    </source>
</evidence>
<feature type="active site" description="Charge relay system" evidence="11">
    <location>
        <position position="203"/>
    </location>
</feature>
<feature type="domain" description="Peptidase S8/S53" evidence="13">
    <location>
        <begin position="150"/>
        <end position="395"/>
    </location>
</feature>
<dbReference type="InterPro" id="IPR026046">
    <property type="entry name" value="UBIAD1"/>
</dbReference>
<dbReference type="InterPro" id="IPR000209">
    <property type="entry name" value="Peptidase_S8/S53_dom"/>
</dbReference>
<dbReference type="EMBL" id="JAAPAO010000121">
    <property type="protein sequence ID" value="KAF4672058.1"/>
    <property type="molecule type" value="Genomic_DNA"/>
</dbReference>
<dbReference type="OrthoDB" id="531541at2759"/>
<evidence type="ECO:0000256" key="2">
    <source>
        <dbReference type="ARBA" id="ARBA00011073"/>
    </source>
</evidence>
<accession>A0A7J6MKD7</accession>
<reference evidence="14 15" key="1">
    <citation type="submission" date="2020-04" db="EMBL/GenBank/DDBJ databases">
        <title>Perkinsus chesapeaki whole genome sequence.</title>
        <authorList>
            <person name="Bogema D.R."/>
        </authorList>
    </citation>
    <scope>NUCLEOTIDE SEQUENCE [LARGE SCALE GENOMIC DNA]</scope>
    <source>
        <strain evidence="14">ATCC PRA-425</strain>
    </source>
</reference>
<feature type="transmembrane region" description="Helical" evidence="12">
    <location>
        <begin position="553"/>
        <end position="573"/>
    </location>
</feature>
<feature type="transmembrane region" description="Helical" evidence="12">
    <location>
        <begin position="476"/>
        <end position="495"/>
    </location>
</feature>
<feature type="transmembrane region" description="Helical" evidence="12">
    <location>
        <begin position="638"/>
        <end position="656"/>
    </location>
</feature>
<dbReference type="SUPFAM" id="SSF52743">
    <property type="entry name" value="Subtilisin-like"/>
    <property type="match status" value="1"/>
</dbReference>
<evidence type="ECO:0000256" key="11">
    <source>
        <dbReference type="PROSITE-ProRule" id="PRU01240"/>
    </source>
</evidence>
<dbReference type="PROSITE" id="PS00138">
    <property type="entry name" value="SUBTILASE_SER"/>
    <property type="match status" value="1"/>
</dbReference>
<dbReference type="InterPro" id="IPR036852">
    <property type="entry name" value="Peptidase_S8/S53_dom_sf"/>
</dbReference>
<dbReference type="InterPro" id="IPR000537">
    <property type="entry name" value="UbiA_prenyltransferase"/>
</dbReference>
<feature type="transmembrane region" description="Helical" evidence="12">
    <location>
        <begin position="579"/>
        <end position="601"/>
    </location>
</feature>
<evidence type="ECO:0000256" key="10">
    <source>
        <dbReference type="ARBA" id="ARBA00023619"/>
    </source>
</evidence>
<dbReference type="InterPro" id="IPR023828">
    <property type="entry name" value="Peptidase_S8_Ser-AS"/>
</dbReference>
<dbReference type="PRINTS" id="PR00723">
    <property type="entry name" value="SUBTILISIN"/>
</dbReference>
<dbReference type="GO" id="GO:0016020">
    <property type="term" value="C:membrane"/>
    <property type="evidence" value="ECO:0007669"/>
    <property type="project" value="UniProtKB-SubCell"/>
</dbReference>
<dbReference type="Pfam" id="PF01040">
    <property type="entry name" value="UbiA"/>
    <property type="match status" value="1"/>
</dbReference>
<evidence type="ECO:0000256" key="8">
    <source>
        <dbReference type="ARBA" id="ARBA00023136"/>
    </source>
</evidence>
<evidence type="ECO:0000256" key="4">
    <source>
        <dbReference type="ARBA" id="ARBA00022692"/>
    </source>
</evidence>
<feature type="active site" description="Charge relay system" evidence="11">
    <location>
        <position position="158"/>
    </location>
</feature>